<proteinExistence type="predicted"/>
<evidence type="ECO:0000313" key="2">
    <source>
        <dbReference type="EMBL" id="EFW90102.1"/>
    </source>
</evidence>
<keyword evidence="5" id="KW-1185">Reference proteome</keyword>
<sequence>MEGISHDDAEPVTERVHHNSWSVNLEKPEHADDTGLVCSQAVDAVEHTARGNHVNVVTHANHGHPETYLFDALVDEFGSDIECEYVDQCGCGGHVTRVYVG</sequence>
<dbReference type="Pfam" id="PF26005">
    <property type="entry name" value="rSAM_target_put"/>
    <property type="match status" value="1"/>
</dbReference>
<feature type="region of interest" description="Disordered" evidence="1">
    <location>
        <begin position="1"/>
        <end position="25"/>
    </location>
</feature>
<dbReference type="PATRIC" id="fig|797209.4.peg.4108"/>
<name>E7QZI1_HALPU</name>
<organism evidence="2 4">
    <name type="scientific">Haladaptatus paucihalophilus DX253</name>
    <dbReference type="NCBI Taxonomy" id="797209"/>
    <lineage>
        <taxon>Archaea</taxon>
        <taxon>Methanobacteriati</taxon>
        <taxon>Methanobacteriota</taxon>
        <taxon>Stenosarchaea group</taxon>
        <taxon>Halobacteria</taxon>
        <taxon>Halobacteriales</taxon>
        <taxon>Haladaptataceae</taxon>
        <taxon>Haladaptatus</taxon>
    </lineage>
</organism>
<accession>E7QZI1</accession>
<dbReference type="OrthoDB" id="275377at2157"/>
<dbReference type="Proteomes" id="UP000184203">
    <property type="component" value="Unassembled WGS sequence"/>
</dbReference>
<evidence type="ECO:0000256" key="1">
    <source>
        <dbReference type="SAM" id="MobiDB-lite"/>
    </source>
</evidence>
<reference evidence="3" key="2">
    <citation type="submission" date="2016-11" db="EMBL/GenBank/DDBJ databases">
        <authorList>
            <person name="Jaros S."/>
            <person name="Januszkiewicz K."/>
            <person name="Wedrychowicz H."/>
        </authorList>
    </citation>
    <scope>NUCLEOTIDE SEQUENCE [LARGE SCALE GENOMIC DNA]</scope>
    <source>
        <strain evidence="3">DX253</strain>
    </source>
</reference>
<evidence type="ECO:0000313" key="4">
    <source>
        <dbReference type="Proteomes" id="UP000003751"/>
    </source>
</evidence>
<reference evidence="2 4" key="1">
    <citation type="journal article" date="2014" name="ISME J.">
        <title>Trehalose/2-sulfotrehalose biosynthesis and glycine-betaine uptake are widely spread mechanisms for osmoadaptation in the Halobacteriales.</title>
        <authorList>
            <person name="Youssef N.H."/>
            <person name="Savage-Ashlock K.N."/>
            <person name="McCully A.L."/>
            <person name="Luedtke B."/>
            <person name="Shaw E.I."/>
            <person name="Hoff W.D."/>
            <person name="Elshahed M.S."/>
        </authorList>
    </citation>
    <scope>NUCLEOTIDE SEQUENCE [LARGE SCALE GENOMIC DNA]</scope>
    <source>
        <strain evidence="2 4">DX253</strain>
    </source>
</reference>
<dbReference type="EMBL" id="FRAN01000004">
    <property type="protein sequence ID" value="SHL05469.1"/>
    <property type="molecule type" value="Genomic_DNA"/>
</dbReference>
<feature type="compositionally biased region" description="Basic and acidic residues" evidence="1">
    <location>
        <begin position="1"/>
        <end position="17"/>
    </location>
</feature>
<dbReference type="InterPro" id="IPR023906">
    <property type="entry name" value="rSAM_target_put"/>
</dbReference>
<evidence type="ECO:0000313" key="3">
    <source>
        <dbReference type="EMBL" id="SHL05469.1"/>
    </source>
</evidence>
<dbReference type="STRING" id="797209.GCA_000376445_03230"/>
<evidence type="ECO:0000313" key="5">
    <source>
        <dbReference type="Proteomes" id="UP000184203"/>
    </source>
</evidence>
<dbReference type="eggNOG" id="arCOG08121">
    <property type="taxonomic scope" value="Archaea"/>
</dbReference>
<gene>
    <name evidence="3" type="ORF">SAMN05444342_2865</name>
    <name evidence="2" type="ORF">ZOD2009_20952</name>
</gene>
<dbReference type="AlphaFoldDB" id="E7QZI1"/>
<dbReference type="EMBL" id="AEMG01000029">
    <property type="protein sequence ID" value="EFW90102.1"/>
    <property type="molecule type" value="Genomic_DNA"/>
</dbReference>
<dbReference type="Proteomes" id="UP000003751">
    <property type="component" value="Unassembled WGS sequence"/>
</dbReference>
<dbReference type="RefSeq" id="WP_007983217.1">
    <property type="nucleotide sequence ID" value="NZ_AEMG01000029.1"/>
</dbReference>
<reference evidence="5" key="3">
    <citation type="submission" date="2016-11" db="EMBL/GenBank/DDBJ databases">
        <authorList>
            <person name="Varghese N."/>
            <person name="Submissions S."/>
        </authorList>
    </citation>
    <scope>NUCLEOTIDE SEQUENCE [LARGE SCALE GENOMIC DNA]</scope>
    <source>
        <strain evidence="5">DX253</strain>
    </source>
</reference>
<dbReference type="NCBIfam" id="TIGR03995">
    <property type="entry name" value="target_X_rSAM"/>
    <property type="match status" value="1"/>
</dbReference>
<protein>
    <submittedName>
        <fullName evidence="3">Putative rSAM target protein, CGCGG family</fullName>
    </submittedName>
</protein>